<evidence type="ECO:0000256" key="1">
    <source>
        <dbReference type="ARBA" id="ARBA00004141"/>
    </source>
</evidence>
<evidence type="ECO:0000256" key="4">
    <source>
        <dbReference type="ARBA" id="ARBA00022679"/>
    </source>
</evidence>
<accession>A0A0C3PZQ2</accession>
<feature type="domain" description="Wax synthase" evidence="9">
    <location>
        <begin position="264"/>
        <end position="331"/>
    </location>
</feature>
<dbReference type="STRING" id="870435.A0A0C3PZQ2"/>
<keyword evidence="5 8" id="KW-0812">Transmembrane</keyword>
<dbReference type="HOGENOM" id="CLU_034105_1_0_1"/>
<reference evidence="10 11" key="1">
    <citation type="submission" date="2014-04" db="EMBL/GenBank/DDBJ databases">
        <authorList>
            <consortium name="DOE Joint Genome Institute"/>
            <person name="Kuo A."/>
            <person name="Kohler A."/>
            <person name="Costa M.D."/>
            <person name="Nagy L.G."/>
            <person name="Floudas D."/>
            <person name="Copeland A."/>
            <person name="Barry K.W."/>
            <person name="Cichocki N."/>
            <person name="Veneault-Fourrey C."/>
            <person name="LaButti K."/>
            <person name="Lindquist E.A."/>
            <person name="Lipzen A."/>
            <person name="Lundell T."/>
            <person name="Morin E."/>
            <person name="Murat C."/>
            <person name="Sun H."/>
            <person name="Tunlid A."/>
            <person name="Henrissat B."/>
            <person name="Grigoriev I.V."/>
            <person name="Hibbett D.S."/>
            <person name="Martin F."/>
            <person name="Nordberg H.P."/>
            <person name="Cantor M.N."/>
            <person name="Hua S.X."/>
        </authorList>
    </citation>
    <scope>NUCLEOTIDE SEQUENCE [LARGE SCALE GENOMIC DNA]</scope>
    <source>
        <strain evidence="10 11">Marx 270</strain>
    </source>
</reference>
<sequence length="419" mass="46561">MGSWPTIRDLLLLSKQRVTPTGPNLAAFLAPVILSYHIMAVLVQLPRTKLFRVALLPLVLWLALRAGMSLDFSGKQLEYAYLNKALALVMFNLAMRATTWTLVNEPYVKVIGHHKARSSNGIANKADSGSFTTSPNNIRSAMLNASDLCNNLRGLGWNWSKGIYVRSPTFKTESRLVFAVLMLGRSFFYMSICDATDLCVRALAPQGSTGWSIFDPTLPPIRRYLQSTTITLLVGFGGISVLEMYYCLTAVTCVVLFQQHPSQWPPLFDKPWFATSLARFWNRGWHQLFRESFVAVGYKPLEGILGQYAVIGAFLVSGAFHDAGMRGMGHVDTLRIVSYFVMQGAGVGLERLWRQLTGRQVGGCLGCLWVWIWQCLWGHLLVDSWAQGGLIARSAFFPARPVSWALSSAGVLRELNSVA</sequence>
<gene>
    <name evidence="10" type="ORF">M404DRAFT_194993</name>
</gene>
<evidence type="ECO:0000313" key="10">
    <source>
        <dbReference type="EMBL" id="KIO14949.1"/>
    </source>
</evidence>
<dbReference type="GO" id="GO:0008374">
    <property type="term" value="F:O-acyltransferase activity"/>
    <property type="evidence" value="ECO:0007669"/>
    <property type="project" value="InterPro"/>
</dbReference>
<organism evidence="10 11">
    <name type="scientific">Pisolithus tinctorius Marx 270</name>
    <dbReference type="NCBI Taxonomy" id="870435"/>
    <lineage>
        <taxon>Eukaryota</taxon>
        <taxon>Fungi</taxon>
        <taxon>Dikarya</taxon>
        <taxon>Basidiomycota</taxon>
        <taxon>Agaricomycotina</taxon>
        <taxon>Agaricomycetes</taxon>
        <taxon>Agaricomycetidae</taxon>
        <taxon>Boletales</taxon>
        <taxon>Sclerodermatineae</taxon>
        <taxon>Pisolithaceae</taxon>
        <taxon>Pisolithus</taxon>
    </lineage>
</organism>
<keyword evidence="4" id="KW-0808">Transferase</keyword>
<dbReference type="GO" id="GO:0006629">
    <property type="term" value="P:lipid metabolic process"/>
    <property type="evidence" value="ECO:0007669"/>
    <property type="project" value="InterPro"/>
</dbReference>
<name>A0A0C3PZQ2_PISTI</name>
<reference evidence="11" key="2">
    <citation type="submission" date="2015-01" db="EMBL/GenBank/DDBJ databases">
        <title>Evolutionary Origins and Diversification of the Mycorrhizal Mutualists.</title>
        <authorList>
            <consortium name="DOE Joint Genome Institute"/>
            <consortium name="Mycorrhizal Genomics Consortium"/>
            <person name="Kohler A."/>
            <person name="Kuo A."/>
            <person name="Nagy L.G."/>
            <person name="Floudas D."/>
            <person name="Copeland A."/>
            <person name="Barry K.W."/>
            <person name="Cichocki N."/>
            <person name="Veneault-Fourrey C."/>
            <person name="LaButti K."/>
            <person name="Lindquist E.A."/>
            <person name="Lipzen A."/>
            <person name="Lundell T."/>
            <person name="Morin E."/>
            <person name="Murat C."/>
            <person name="Riley R."/>
            <person name="Ohm R."/>
            <person name="Sun H."/>
            <person name="Tunlid A."/>
            <person name="Henrissat B."/>
            <person name="Grigoriev I.V."/>
            <person name="Hibbett D.S."/>
            <person name="Martin F."/>
        </authorList>
    </citation>
    <scope>NUCLEOTIDE SEQUENCE [LARGE SCALE GENOMIC DNA]</scope>
    <source>
        <strain evidence="11">Marx 270</strain>
    </source>
</reference>
<feature type="transmembrane region" description="Helical" evidence="8">
    <location>
        <begin position="25"/>
        <end position="43"/>
    </location>
</feature>
<evidence type="ECO:0000256" key="2">
    <source>
        <dbReference type="ARBA" id="ARBA00005179"/>
    </source>
</evidence>
<dbReference type="InterPro" id="IPR032805">
    <property type="entry name" value="Wax_synthase_dom"/>
</dbReference>
<evidence type="ECO:0000256" key="7">
    <source>
        <dbReference type="ARBA" id="ARBA00023136"/>
    </source>
</evidence>
<dbReference type="OrthoDB" id="1077582at2759"/>
<comment type="pathway">
    <text evidence="2">Secondary metabolite biosynthesis.</text>
</comment>
<proteinExistence type="inferred from homology"/>
<dbReference type="PANTHER" id="PTHR31595:SF57">
    <property type="entry name" value="OS04G0481900 PROTEIN"/>
    <property type="match status" value="1"/>
</dbReference>
<dbReference type="InterPro" id="IPR044851">
    <property type="entry name" value="Wax_synthase"/>
</dbReference>
<keyword evidence="11" id="KW-1185">Reference proteome</keyword>
<keyword evidence="7 8" id="KW-0472">Membrane</keyword>
<dbReference type="InParanoid" id="A0A0C3PZQ2"/>
<dbReference type="PANTHER" id="PTHR31595">
    <property type="entry name" value="LONG-CHAIN-ALCOHOL O-FATTY-ACYLTRANSFERASE 3-RELATED"/>
    <property type="match status" value="1"/>
</dbReference>
<dbReference type="Proteomes" id="UP000054217">
    <property type="component" value="Unassembled WGS sequence"/>
</dbReference>
<dbReference type="GO" id="GO:0016020">
    <property type="term" value="C:membrane"/>
    <property type="evidence" value="ECO:0007669"/>
    <property type="project" value="UniProtKB-SubCell"/>
</dbReference>
<dbReference type="EMBL" id="KN831944">
    <property type="protein sequence ID" value="KIO14949.1"/>
    <property type="molecule type" value="Genomic_DNA"/>
</dbReference>
<comment type="subcellular location">
    <subcellularLocation>
        <location evidence="1">Membrane</location>
        <topology evidence="1">Multi-pass membrane protein</topology>
    </subcellularLocation>
</comment>
<evidence type="ECO:0000259" key="9">
    <source>
        <dbReference type="Pfam" id="PF13813"/>
    </source>
</evidence>
<evidence type="ECO:0000256" key="5">
    <source>
        <dbReference type="ARBA" id="ARBA00022692"/>
    </source>
</evidence>
<keyword evidence="6 8" id="KW-1133">Transmembrane helix</keyword>
<dbReference type="Pfam" id="PF13813">
    <property type="entry name" value="MBOAT_2"/>
    <property type="match status" value="1"/>
</dbReference>
<evidence type="ECO:0000256" key="6">
    <source>
        <dbReference type="ARBA" id="ARBA00022989"/>
    </source>
</evidence>
<evidence type="ECO:0000313" key="11">
    <source>
        <dbReference type="Proteomes" id="UP000054217"/>
    </source>
</evidence>
<evidence type="ECO:0000256" key="3">
    <source>
        <dbReference type="ARBA" id="ARBA00007282"/>
    </source>
</evidence>
<comment type="similarity">
    <text evidence="3">Belongs to the wax synthase family.</text>
</comment>
<protein>
    <recommendedName>
        <fullName evidence="9">Wax synthase domain-containing protein</fullName>
    </recommendedName>
</protein>
<dbReference type="AlphaFoldDB" id="A0A0C3PZQ2"/>
<evidence type="ECO:0000256" key="8">
    <source>
        <dbReference type="SAM" id="Phobius"/>
    </source>
</evidence>